<dbReference type="PANTHER" id="PTHR48043:SF145">
    <property type="entry name" value="FI06409P-RELATED"/>
    <property type="match status" value="1"/>
</dbReference>
<evidence type="ECO:0000313" key="4">
    <source>
        <dbReference type="EMBL" id="CAF0764678.1"/>
    </source>
</evidence>
<dbReference type="CDD" id="cd03784">
    <property type="entry name" value="GT1_Gtf-like"/>
    <property type="match status" value="1"/>
</dbReference>
<accession>A0A813QBG6</accession>
<dbReference type="SUPFAM" id="SSF53756">
    <property type="entry name" value="UDP-Glycosyltransferase/glycogen phosphorylase"/>
    <property type="match status" value="1"/>
</dbReference>
<keyword evidence="5" id="KW-1185">Reference proteome</keyword>
<organism evidence="4 5">
    <name type="scientific">Brachionus calyciflorus</name>
    <dbReference type="NCBI Taxonomy" id="104777"/>
    <lineage>
        <taxon>Eukaryota</taxon>
        <taxon>Metazoa</taxon>
        <taxon>Spiralia</taxon>
        <taxon>Gnathifera</taxon>
        <taxon>Rotifera</taxon>
        <taxon>Eurotatoria</taxon>
        <taxon>Monogononta</taxon>
        <taxon>Pseudotrocha</taxon>
        <taxon>Ploima</taxon>
        <taxon>Brachionidae</taxon>
        <taxon>Brachionus</taxon>
    </lineage>
</organism>
<comment type="similarity">
    <text evidence="1">Belongs to the UDP-glycosyltransferase family.</text>
</comment>
<dbReference type="OrthoDB" id="5835829at2759"/>
<evidence type="ECO:0008006" key="6">
    <source>
        <dbReference type="Google" id="ProtNLM"/>
    </source>
</evidence>
<reference evidence="4" key="1">
    <citation type="submission" date="2021-02" db="EMBL/GenBank/DDBJ databases">
        <authorList>
            <person name="Nowell W R."/>
        </authorList>
    </citation>
    <scope>NUCLEOTIDE SEQUENCE</scope>
    <source>
        <strain evidence="4">Ploen Becks lab</strain>
    </source>
</reference>
<protein>
    <recommendedName>
        <fullName evidence="6">Glucuronosyltransferase</fullName>
    </recommendedName>
</protein>
<dbReference type="PANTHER" id="PTHR48043">
    <property type="entry name" value="EG:EG0003.4 PROTEIN-RELATED"/>
    <property type="match status" value="1"/>
</dbReference>
<dbReference type="Proteomes" id="UP000663879">
    <property type="component" value="Unassembled WGS sequence"/>
</dbReference>
<keyword evidence="2" id="KW-0328">Glycosyltransferase</keyword>
<dbReference type="GO" id="GO:0008194">
    <property type="term" value="F:UDP-glycosyltransferase activity"/>
    <property type="evidence" value="ECO:0007669"/>
    <property type="project" value="InterPro"/>
</dbReference>
<keyword evidence="3" id="KW-0808">Transferase</keyword>
<dbReference type="Pfam" id="PF00201">
    <property type="entry name" value="UDPGT"/>
    <property type="match status" value="1"/>
</dbReference>
<dbReference type="AlphaFoldDB" id="A0A813QBG6"/>
<gene>
    <name evidence="4" type="ORF">OXX778_LOCUS4622</name>
</gene>
<dbReference type="EMBL" id="CAJNOC010000464">
    <property type="protein sequence ID" value="CAF0764678.1"/>
    <property type="molecule type" value="Genomic_DNA"/>
</dbReference>
<dbReference type="InterPro" id="IPR050271">
    <property type="entry name" value="UDP-glycosyltransferase"/>
</dbReference>
<feature type="non-terminal residue" evidence="4">
    <location>
        <position position="520"/>
    </location>
</feature>
<comment type="caution">
    <text evidence="4">The sequence shown here is derived from an EMBL/GenBank/DDBJ whole genome shotgun (WGS) entry which is preliminary data.</text>
</comment>
<name>A0A813QBG6_9BILA</name>
<dbReference type="Gene3D" id="3.40.50.2000">
    <property type="entry name" value="Glycogen Phosphorylase B"/>
    <property type="match status" value="2"/>
</dbReference>
<evidence type="ECO:0000256" key="2">
    <source>
        <dbReference type="ARBA" id="ARBA00022676"/>
    </source>
</evidence>
<evidence type="ECO:0000256" key="1">
    <source>
        <dbReference type="ARBA" id="ARBA00009995"/>
    </source>
</evidence>
<proteinExistence type="inferred from homology"/>
<evidence type="ECO:0000313" key="5">
    <source>
        <dbReference type="Proteomes" id="UP000663879"/>
    </source>
</evidence>
<dbReference type="InterPro" id="IPR002213">
    <property type="entry name" value="UDP_glucos_trans"/>
</dbReference>
<evidence type="ECO:0000256" key="3">
    <source>
        <dbReference type="ARBA" id="ARBA00022679"/>
    </source>
</evidence>
<sequence>MNFSSKERVIFIWSIPANGHMNPMLCFVNELIPRLDQINVNKIVFYTSESYKESIENIPNNKIQKRVEFRDYKLEKFTGSENLLKLLMDFNTKPGALFRVFKTYRNSVKLGAKYLFKNLTLDMHREKPILILYDQALFFGKIVLEFYSKKFKCSKPLSACYVTTFMCARGIYPLFSDLEKNGLFGLNLNLKKKLKNYITTTSDLVKYILTYYKTLWWDLDFTLFDLFLRCDLPLKKWQLADENLNIVFVLPEIQPRLEMFQAKQNINFVGPSVDENVRSNKSHDQNKIYKYTEEIELFLYKNGTKINSYPKIYFNQHSNRLLRSDSDGSNFKKYFKPIIYVSMGTVFQSENPNFLKILIKACQYFSYDYVVIVSTGNENVFDNFHLDLDNNLEDILLIPHTPQVEILKRAELFITHAGMNSISEAIIYGVPVICIPLSGDQPMVAWRVADELGMGIRLQPDKNLSVETVRKAISTMLTTPSYRNKAKELSTISKNYYGHRKACDLTIQFILKNEAKKALD</sequence>